<evidence type="ECO:0000313" key="2">
    <source>
        <dbReference type="Proteomes" id="UP001062846"/>
    </source>
</evidence>
<reference evidence="1" key="1">
    <citation type="submission" date="2022-02" db="EMBL/GenBank/DDBJ databases">
        <title>Plant Genome Project.</title>
        <authorList>
            <person name="Zhang R.-G."/>
        </authorList>
    </citation>
    <scope>NUCLEOTIDE SEQUENCE</scope>
    <source>
        <strain evidence="1">AT1</strain>
    </source>
</reference>
<sequence>MRFQTVGKYSELKYTLSLQMKHETPLRIISSRRFDSRVFKTVRYAKSVWQIHGLRTRQILEKADANKELKSLPGVKLMGKLTVQRRHRSTAKHVESGPISFDGRSLPAVMFWRWTQLPPLPSRGPLPGELSPTPAFVSPALKASFSGNVLQRPCISSKQKRELVLLLPLLRRAVSLFSCPLTPSRRPCPAAALAGSDGWWNHDCTLDQVKVQ</sequence>
<comment type="caution">
    <text evidence="1">The sequence shown here is derived from an EMBL/GenBank/DDBJ whole genome shotgun (WGS) entry which is preliminary data.</text>
</comment>
<accession>A0ACC0M9D2</accession>
<dbReference type="EMBL" id="CM046396">
    <property type="protein sequence ID" value="KAI8537376.1"/>
    <property type="molecule type" value="Genomic_DNA"/>
</dbReference>
<organism evidence="1 2">
    <name type="scientific">Rhododendron molle</name>
    <name type="common">Chinese azalea</name>
    <name type="synonym">Azalea mollis</name>
    <dbReference type="NCBI Taxonomy" id="49168"/>
    <lineage>
        <taxon>Eukaryota</taxon>
        <taxon>Viridiplantae</taxon>
        <taxon>Streptophyta</taxon>
        <taxon>Embryophyta</taxon>
        <taxon>Tracheophyta</taxon>
        <taxon>Spermatophyta</taxon>
        <taxon>Magnoliopsida</taxon>
        <taxon>eudicotyledons</taxon>
        <taxon>Gunneridae</taxon>
        <taxon>Pentapetalae</taxon>
        <taxon>asterids</taxon>
        <taxon>Ericales</taxon>
        <taxon>Ericaceae</taxon>
        <taxon>Ericoideae</taxon>
        <taxon>Rhodoreae</taxon>
        <taxon>Rhododendron</taxon>
    </lineage>
</organism>
<proteinExistence type="predicted"/>
<dbReference type="Proteomes" id="UP001062846">
    <property type="component" value="Chromosome 9"/>
</dbReference>
<name>A0ACC0M9D2_RHOML</name>
<protein>
    <submittedName>
        <fullName evidence="1">Uncharacterized protein</fullName>
    </submittedName>
</protein>
<gene>
    <name evidence="1" type="ORF">RHMOL_Rhmol09G0019000</name>
</gene>
<evidence type="ECO:0000313" key="1">
    <source>
        <dbReference type="EMBL" id="KAI8537376.1"/>
    </source>
</evidence>
<keyword evidence="2" id="KW-1185">Reference proteome</keyword>